<accession>A0A0E9LXV0</accession>
<protein>
    <recommendedName>
        <fullName evidence="2">SHOCT domain-containing protein</fullName>
    </recommendedName>
</protein>
<evidence type="ECO:0000256" key="1">
    <source>
        <dbReference type="SAM" id="Phobius"/>
    </source>
</evidence>
<organism evidence="3 4">
    <name type="scientific">Geofilum rubicundum JCM 15548</name>
    <dbReference type="NCBI Taxonomy" id="1236989"/>
    <lineage>
        <taxon>Bacteria</taxon>
        <taxon>Pseudomonadati</taxon>
        <taxon>Bacteroidota</taxon>
        <taxon>Bacteroidia</taxon>
        <taxon>Marinilabiliales</taxon>
        <taxon>Marinilabiliaceae</taxon>
        <taxon>Geofilum</taxon>
    </lineage>
</organism>
<dbReference type="RefSeq" id="WP_062125382.1">
    <property type="nucleotide sequence ID" value="NZ_BAZW01000022.1"/>
</dbReference>
<proteinExistence type="predicted"/>
<dbReference type="OrthoDB" id="5421551at2"/>
<dbReference type="EMBL" id="BAZW01000022">
    <property type="protein sequence ID" value="GAO30387.1"/>
    <property type="molecule type" value="Genomic_DNA"/>
</dbReference>
<evidence type="ECO:0000313" key="3">
    <source>
        <dbReference type="EMBL" id="GAO30387.1"/>
    </source>
</evidence>
<feature type="domain" description="SHOCT" evidence="2">
    <location>
        <begin position="47"/>
        <end position="73"/>
    </location>
</feature>
<dbReference type="Proteomes" id="UP000032900">
    <property type="component" value="Unassembled WGS sequence"/>
</dbReference>
<dbReference type="AlphaFoldDB" id="A0A0E9LXV0"/>
<dbReference type="STRING" id="1236989.JCM15548_12652"/>
<keyword evidence="1" id="KW-0472">Membrane</keyword>
<reference evidence="3 4" key="1">
    <citation type="journal article" date="2015" name="Microbes Environ.">
        <title>Distribution and evolution of nitrogen fixation genes in the phylum bacteroidetes.</title>
        <authorList>
            <person name="Inoue J."/>
            <person name="Oshima K."/>
            <person name="Suda W."/>
            <person name="Sakamoto M."/>
            <person name="Iino T."/>
            <person name="Noda S."/>
            <person name="Hongoh Y."/>
            <person name="Hattori M."/>
            <person name="Ohkuma M."/>
        </authorList>
    </citation>
    <scope>NUCLEOTIDE SEQUENCE [LARGE SCALE GENOMIC DNA]</scope>
    <source>
        <strain evidence="3">JCM 15548</strain>
    </source>
</reference>
<dbReference type="Pfam" id="PF09851">
    <property type="entry name" value="SHOCT"/>
    <property type="match status" value="1"/>
</dbReference>
<sequence length="73" mass="8437">MMEEYGHGWGMGWWWIIGLVVLIAIVLLVIKSMNRDAASTQSAGKSALELLKERYAKGEIDQHEFEERKRDLM</sequence>
<keyword evidence="1" id="KW-0812">Transmembrane</keyword>
<keyword evidence="1" id="KW-1133">Transmembrane helix</keyword>
<name>A0A0E9LXV0_9BACT</name>
<dbReference type="InterPro" id="IPR018649">
    <property type="entry name" value="SHOCT"/>
</dbReference>
<feature type="transmembrane region" description="Helical" evidence="1">
    <location>
        <begin position="12"/>
        <end position="30"/>
    </location>
</feature>
<keyword evidence="4" id="KW-1185">Reference proteome</keyword>
<evidence type="ECO:0000259" key="2">
    <source>
        <dbReference type="Pfam" id="PF09851"/>
    </source>
</evidence>
<evidence type="ECO:0000313" key="4">
    <source>
        <dbReference type="Proteomes" id="UP000032900"/>
    </source>
</evidence>
<comment type="caution">
    <text evidence="3">The sequence shown here is derived from an EMBL/GenBank/DDBJ whole genome shotgun (WGS) entry which is preliminary data.</text>
</comment>
<gene>
    <name evidence="3" type="ORF">JCM15548_12652</name>
</gene>